<evidence type="ECO:0000313" key="2">
    <source>
        <dbReference type="EMBL" id="AGY60136.1"/>
    </source>
</evidence>
<evidence type="ECO:0008006" key="4">
    <source>
        <dbReference type="Google" id="ProtNLM"/>
    </source>
</evidence>
<keyword evidence="1" id="KW-0812">Transmembrane</keyword>
<keyword evidence="1" id="KW-0472">Membrane</keyword>
<accession>U5QMI4</accession>
<dbReference type="Proteomes" id="UP000017396">
    <property type="component" value="Chromosome"/>
</dbReference>
<feature type="transmembrane region" description="Helical" evidence="1">
    <location>
        <begin position="6"/>
        <end position="30"/>
    </location>
</feature>
<feature type="transmembrane region" description="Helical" evidence="1">
    <location>
        <begin position="51"/>
        <end position="72"/>
    </location>
</feature>
<protein>
    <recommendedName>
        <fullName evidence="4">DUF2905 domain-containing protein</fullName>
    </recommendedName>
</protein>
<evidence type="ECO:0000256" key="1">
    <source>
        <dbReference type="SAM" id="Phobius"/>
    </source>
</evidence>
<dbReference type="AlphaFoldDB" id="U5QMI4"/>
<sequence length="76" mass="8240">MTFEFGGFLIVFAVAVVALGSALLVSDGGFRLYPLGRLPGDIVIRRESFTFYLPLMTSILLSVLLSAIFWGIGRIG</sequence>
<dbReference type="PATRIC" id="fig|1183438.3.peg.3827"/>
<organism evidence="2 3">
    <name type="scientific">Gloeobacter kilaueensis (strain ATCC BAA-2537 / CCAP 1431/1 / ULC 316 / JS1)</name>
    <dbReference type="NCBI Taxonomy" id="1183438"/>
    <lineage>
        <taxon>Bacteria</taxon>
        <taxon>Bacillati</taxon>
        <taxon>Cyanobacteriota</taxon>
        <taxon>Cyanophyceae</taxon>
        <taxon>Gloeobacterales</taxon>
        <taxon>Gloeobacteraceae</taxon>
        <taxon>Gloeobacter</taxon>
    </lineage>
</organism>
<keyword evidence="3" id="KW-1185">Reference proteome</keyword>
<dbReference type="OrthoDB" id="332211at2"/>
<proteinExistence type="predicted"/>
<dbReference type="PANTHER" id="PTHR36443:SF1">
    <property type="entry name" value="BSR5223 PROTEIN"/>
    <property type="match status" value="1"/>
</dbReference>
<dbReference type="EMBL" id="CP003587">
    <property type="protein sequence ID" value="AGY60136.1"/>
    <property type="molecule type" value="Genomic_DNA"/>
</dbReference>
<dbReference type="KEGG" id="glj:GKIL_3890"/>
<dbReference type="HOGENOM" id="CLU_181383_0_0_3"/>
<name>U5QMI4_GLOK1</name>
<dbReference type="InterPro" id="IPR021320">
    <property type="entry name" value="DUF2905"/>
</dbReference>
<evidence type="ECO:0000313" key="3">
    <source>
        <dbReference type="Proteomes" id="UP000017396"/>
    </source>
</evidence>
<gene>
    <name evidence="2" type="ORF">GKIL_3890</name>
</gene>
<dbReference type="PANTHER" id="PTHR36443">
    <property type="entry name" value="BSR5223 PROTEIN"/>
    <property type="match status" value="1"/>
</dbReference>
<dbReference type="STRING" id="1183438.GKIL_3890"/>
<dbReference type="eggNOG" id="ENOG5032FF2">
    <property type="taxonomic scope" value="Bacteria"/>
</dbReference>
<dbReference type="Pfam" id="PF11146">
    <property type="entry name" value="DUF2905"/>
    <property type="match status" value="1"/>
</dbReference>
<keyword evidence="1" id="KW-1133">Transmembrane helix</keyword>
<reference evidence="2 3" key="1">
    <citation type="journal article" date="2013" name="PLoS ONE">
        <title>Cultivation and Complete Genome Sequencing of Gloeobacter kilaueensis sp. nov., from a Lava Cave in Kilauea Caldera, Hawai'i.</title>
        <authorList>
            <person name="Saw J.H."/>
            <person name="Schatz M."/>
            <person name="Brown M.V."/>
            <person name="Kunkel D.D."/>
            <person name="Foster J.S."/>
            <person name="Shick H."/>
            <person name="Christensen S."/>
            <person name="Hou S."/>
            <person name="Wan X."/>
            <person name="Donachie S.P."/>
        </authorList>
    </citation>
    <scope>NUCLEOTIDE SEQUENCE [LARGE SCALE GENOMIC DNA]</scope>
    <source>
        <strain evidence="3">JS</strain>
    </source>
</reference>